<evidence type="ECO:0000259" key="12">
    <source>
        <dbReference type="SMART" id="SM00475"/>
    </source>
</evidence>
<name>A0A6P1ZK65_9BACT</name>
<dbReference type="InterPro" id="IPR020046">
    <property type="entry name" value="5-3_exonucl_a-hlix_arch_N"/>
</dbReference>
<dbReference type="InterPro" id="IPR002421">
    <property type="entry name" value="5-3_exonuclease"/>
</dbReference>
<keyword evidence="9" id="KW-0238">DNA-binding</keyword>
<dbReference type="InterPro" id="IPR008918">
    <property type="entry name" value="HhH2"/>
</dbReference>
<dbReference type="AlphaFoldDB" id="A0A6P1ZK65"/>
<dbReference type="Gene3D" id="3.30.70.370">
    <property type="match status" value="1"/>
</dbReference>
<dbReference type="InterPro" id="IPR019760">
    <property type="entry name" value="DNA-dir_DNA_pol_A_CS"/>
</dbReference>
<dbReference type="PROSITE" id="PS00447">
    <property type="entry name" value="DNA_POLYMERASE_A"/>
    <property type="match status" value="1"/>
</dbReference>
<dbReference type="Gene3D" id="1.20.1060.10">
    <property type="entry name" value="Taq DNA Polymerase, Chain T, domain 4"/>
    <property type="match status" value="1"/>
</dbReference>
<evidence type="ECO:0000256" key="4">
    <source>
        <dbReference type="ARBA" id="ARBA00022679"/>
    </source>
</evidence>
<dbReference type="FunFam" id="1.10.150.20:FF:000002">
    <property type="entry name" value="DNA polymerase I"/>
    <property type="match status" value="1"/>
</dbReference>
<dbReference type="EMBL" id="QMIF01000002">
    <property type="protein sequence ID" value="TVM35710.1"/>
    <property type="molecule type" value="Genomic_DNA"/>
</dbReference>
<dbReference type="GO" id="GO:0003887">
    <property type="term" value="F:DNA-directed DNA polymerase activity"/>
    <property type="evidence" value="ECO:0007669"/>
    <property type="project" value="UniProtKB-KW"/>
</dbReference>
<sequence length="871" mass="96513">MSLKERLGFEKDPLYLIDGSTYVYRAFYAFPDLQRADGFPTNALFIVMRLMLRLLREEEPSHLAFILDGPGPNFRHELYEPYKAQRMAMPENLKAQLAPIREALELLGCPVVVSEACEADDVIAAVSKKAQAERPVVIVGADKDLKQLLAPEVVMWDPGGKQEKLVTLDSFTKETGLSPQQWPDFQALIGDSADNIPGVPGVGPKTAEKLMRRYPTLEDLSAAIKGGGDLTKAERNKLKDHGDDIFIFRKLTRLDTDCADIDLTTLQTQAPNIKELAHFLEEYEFRSLLREMPKEKAIRVHAEELPLFGAGASKDDAPELDEISGPNALPAVAGKEVCLVPQQESGKGLLLAVAGEKAGCRYVGPLEPLATKLAGAERVYCPALKELLRVHPVFEAVETARWSDISVAAYLLEPEERDYSLPHLLQRYEPELPTRPKDLASGGLELGRLLNQRLDAAQMHELFRDLEMPLVTVLAAMERCGVAIDMEAFAEFLDEVTTQAQALNDKVMELAGKEFNPRSSQQLAEVLFTDLELKPAGKTPGGSASTSQAVLERLADKHPIVSTILEYRKMEKLRSTYLEPMPKLVDPKDGRIHTTFNQTATATGRLSSSGPNLQNIPIRGPMGSRMRSCFIAAHGHLLVAADYSQIELRVLAHMSQDPTLLEAFRKNQDIHSRTAGLLFDKSPEEVSPDERRNAKTINFGLIYGMGPQKLAQELSVPLKEAKAFIDRYFSRLSVLRDFYESIEEKAREQGYVTTLANRRRLLPDLYSRNSQLQSQARRQAINTVVQGSAADIIKLAMLAVARDHALQSLNARLILQVHDELLLEVPAGEGESDDAAREAGTRLEALMSGVVDLDVPLLVEWGTGRDWGSAH</sequence>
<comment type="similarity">
    <text evidence="1">Belongs to the DNA polymerase type-A family.</text>
</comment>
<dbReference type="SUPFAM" id="SSF88723">
    <property type="entry name" value="PIN domain-like"/>
    <property type="match status" value="1"/>
</dbReference>
<dbReference type="Proteomes" id="UP000434052">
    <property type="component" value="Unassembled WGS sequence"/>
</dbReference>
<keyword evidence="8" id="KW-0239">DNA-directed DNA polymerase</keyword>
<dbReference type="Gene3D" id="3.30.420.10">
    <property type="entry name" value="Ribonuclease H-like superfamily/Ribonuclease H"/>
    <property type="match status" value="1"/>
</dbReference>
<dbReference type="GO" id="GO:0006261">
    <property type="term" value="P:DNA-templated DNA replication"/>
    <property type="evidence" value="ECO:0007669"/>
    <property type="project" value="InterPro"/>
</dbReference>
<evidence type="ECO:0000256" key="9">
    <source>
        <dbReference type="ARBA" id="ARBA00023125"/>
    </source>
</evidence>
<dbReference type="SMART" id="SM00482">
    <property type="entry name" value="POLAc"/>
    <property type="match status" value="1"/>
</dbReference>
<keyword evidence="10" id="KW-0234">DNA repair</keyword>
<dbReference type="GO" id="GO:0006302">
    <property type="term" value="P:double-strand break repair"/>
    <property type="evidence" value="ECO:0007669"/>
    <property type="project" value="TreeGrafter"/>
</dbReference>
<dbReference type="InterPro" id="IPR036397">
    <property type="entry name" value="RNaseH_sf"/>
</dbReference>
<evidence type="ECO:0000313" key="15">
    <source>
        <dbReference type="Proteomes" id="UP000434052"/>
    </source>
</evidence>
<evidence type="ECO:0000256" key="10">
    <source>
        <dbReference type="ARBA" id="ARBA00023204"/>
    </source>
</evidence>
<comment type="catalytic activity">
    <reaction evidence="11">
        <text>DNA(n) + a 2'-deoxyribonucleoside 5'-triphosphate = DNA(n+1) + diphosphate</text>
        <dbReference type="Rhea" id="RHEA:22508"/>
        <dbReference type="Rhea" id="RHEA-COMP:17339"/>
        <dbReference type="Rhea" id="RHEA-COMP:17340"/>
        <dbReference type="ChEBI" id="CHEBI:33019"/>
        <dbReference type="ChEBI" id="CHEBI:61560"/>
        <dbReference type="ChEBI" id="CHEBI:173112"/>
        <dbReference type="EC" id="2.7.7.7"/>
    </reaction>
</comment>
<evidence type="ECO:0000256" key="7">
    <source>
        <dbReference type="ARBA" id="ARBA00022763"/>
    </source>
</evidence>
<dbReference type="SUPFAM" id="SSF47807">
    <property type="entry name" value="5' to 3' exonuclease, C-terminal subdomain"/>
    <property type="match status" value="1"/>
</dbReference>
<dbReference type="PRINTS" id="PR00868">
    <property type="entry name" value="DNAPOLI"/>
</dbReference>
<dbReference type="RefSeq" id="WP_144234039.1">
    <property type="nucleotide sequence ID" value="NZ_QMIF01000002.1"/>
</dbReference>
<dbReference type="SUPFAM" id="SSF56672">
    <property type="entry name" value="DNA/RNA polymerases"/>
    <property type="match status" value="1"/>
</dbReference>
<dbReference type="Gene3D" id="3.40.50.1010">
    <property type="entry name" value="5'-nuclease"/>
    <property type="match status" value="1"/>
</dbReference>
<dbReference type="Gene3D" id="1.10.150.20">
    <property type="entry name" value="5' to 3' exonuclease, C-terminal subdomain"/>
    <property type="match status" value="2"/>
</dbReference>
<dbReference type="CDD" id="cd09859">
    <property type="entry name" value="PIN_53EXO"/>
    <property type="match status" value="1"/>
</dbReference>
<keyword evidence="5" id="KW-0548">Nucleotidyltransferase</keyword>
<dbReference type="InterPro" id="IPR001098">
    <property type="entry name" value="DNA-dir_DNA_pol_A_palm_dom"/>
</dbReference>
<dbReference type="PANTHER" id="PTHR10133">
    <property type="entry name" value="DNA POLYMERASE I"/>
    <property type="match status" value="1"/>
</dbReference>
<dbReference type="SMART" id="SM00279">
    <property type="entry name" value="HhH2"/>
    <property type="match status" value="1"/>
</dbReference>
<evidence type="ECO:0000313" key="14">
    <source>
        <dbReference type="EMBL" id="TVM35710.1"/>
    </source>
</evidence>
<dbReference type="InterPro" id="IPR029060">
    <property type="entry name" value="PIN-like_dom_sf"/>
</dbReference>
<organism evidence="14 15">
    <name type="scientific">Oceanidesulfovibrio marinus</name>
    <dbReference type="NCBI Taxonomy" id="370038"/>
    <lineage>
        <taxon>Bacteria</taxon>
        <taxon>Pseudomonadati</taxon>
        <taxon>Thermodesulfobacteriota</taxon>
        <taxon>Desulfovibrionia</taxon>
        <taxon>Desulfovibrionales</taxon>
        <taxon>Desulfovibrionaceae</taxon>
        <taxon>Oceanidesulfovibrio</taxon>
    </lineage>
</organism>
<dbReference type="Pfam" id="PF01367">
    <property type="entry name" value="5_3_exonuc"/>
    <property type="match status" value="1"/>
</dbReference>
<dbReference type="EC" id="2.7.7.7" evidence="2"/>
<gene>
    <name evidence="14" type="ORF">DQK91_03330</name>
</gene>
<evidence type="ECO:0000259" key="13">
    <source>
        <dbReference type="SMART" id="SM00482"/>
    </source>
</evidence>
<dbReference type="CDD" id="cd09898">
    <property type="entry name" value="H3TH_53EXO"/>
    <property type="match status" value="1"/>
</dbReference>
<proteinExistence type="inferred from homology"/>
<evidence type="ECO:0000256" key="6">
    <source>
        <dbReference type="ARBA" id="ARBA00022705"/>
    </source>
</evidence>
<accession>A0A6P1ZK65</accession>
<feature type="domain" description="5'-3' exonuclease" evidence="12">
    <location>
        <begin position="12"/>
        <end position="269"/>
    </location>
</feature>
<dbReference type="Pfam" id="PF02739">
    <property type="entry name" value="5_3_exonuc_N"/>
    <property type="match status" value="1"/>
</dbReference>
<dbReference type="InterPro" id="IPR043502">
    <property type="entry name" value="DNA/RNA_pol_sf"/>
</dbReference>
<dbReference type="GO" id="GO:0008409">
    <property type="term" value="F:5'-3' exonuclease activity"/>
    <property type="evidence" value="ECO:0007669"/>
    <property type="project" value="InterPro"/>
</dbReference>
<evidence type="ECO:0000256" key="11">
    <source>
        <dbReference type="ARBA" id="ARBA00049244"/>
    </source>
</evidence>
<dbReference type="CDD" id="cd08637">
    <property type="entry name" value="DNA_pol_A_pol_I_C"/>
    <property type="match status" value="1"/>
</dbReference>
<dbReference type="PANTHER" id="PTHR10133:SF27">
    <property type="entry name" value="DNA POLYMERASE NU"/>
    <property type="match status" value="1"/>
</dbReference>
<evidence type="ECO:0000256" key="3">
    <source>
        <dbReference type="ARBA" id="ARBA00020311"/>
    </source>
</evidence>
<evidence type="ECO:0000256" key="2">
    <source>
        <dbReference type="ARBA" id="ARBA00012417"/>
    </source>
</evidence>
<dbReference type="InterPro" id="IPR020045">
    <property type="entry name" value="DNA_polI_H3TH"/>
</dbReference>
<keyword evidence="7" id="KW-0227">DNA damage</keyword>
<comment type="caution">
    <text evidence="14">The sequence shown here is derived from an EMBL/GenBank/DDBJ whole genome shotgun (WGS) entry which is preliminary data.</text>
</comment>
<dbReference type="FunFam" id="1.10.150.20:FF:000003">
    <property type="entry name" value="DNA polymerase I"/>
    <property type="match status" value="1"/>
</dbReference>
<keyword evidence="4" id="KW-0808">Transferase</keyword>
<reference evidence="14 15" key="1">
    <citation type="submission" date="2018-06" db="EMBL/GenBank/DDBJ databases">
        <title>Complete genome of Desulfovibrio marinus P48SEP.</title>
        <authorList>
            <person name="Crispim J.S."/>
            <person name="Vidigal P.M.P."/>
            <person name="Silva L.C.F."/>
            <person name="Araujo L.C."/>
            <person name="Laguardia C.N."/>
            <person name="Dias R.S."/>
            <person name="Sousa M.P."/>
            <person name="Paula S.O."/>
            <person name="Silva C."/>
        </authorList>
    </citation>
    <scope>NUCLEOTIDE SEQUENCE [LARGE SCALE GENOMIC DNA]</scope>
    <source>
        <strain evidence="14 15">P48SEP</strain>
    </source>
</reference>
<dbReference type="InterPro" id="IPR002298">
    <property type="entry name" value="DNA_polymerase_A"/>
</dbReference>
<evidence type="ECO:0000256" key="5">
    <source>
        <dbReference type="ARBA" id="ARBA00022695"/>
    </source>
</evidence>
<evidence type="ECO:0000256" key="1">
    <source>
        <dbReference type="ARBA" id="ARBA00007705"/>
    </source>
</evidence>
<keyword evidence="6" id="KW-0235">DNA replication</keyword>
<dbReference type="InterPro" id="IPR036279">
    <property type="entry name" value="5-3_exonuclease_C_sf"/>
</dbReference>
<dbReference type="SMART" id="SM00475">
    <property type="entry name" value="53EXOc"/>
    <property type="match status" value="1"/>
</dbReference>
<dbReference type="FunFam" id="1.20.1060.10:FF:000001">
    <property type="entry name" value="DNA polymerase I"/>
    <property type="match status" value="1"/>
</dbReference>
<feature type="domain" description="DNA-directed DNA polymerase family A palm" evidence="13">
    <location>
        <begin position="623"/>
        <end position="829"/>
    </location>
</feature>
<dbReference type="Pfam" id="PF00476">
    <property type="entry name" value="DNA_pol_A"/>
    <property type="match status" value="1"/>
</dbReference>
<dbReference type="GO" id="GO:0003677">
    <property type="term" value="F:DNA binding"/>
    <property type="evidence" value="ECO:0007669"/>
    <property type="project" value="UniProtKB-KW"/>
</dbReference>
<evidence type="ECO:0000256" key="8">
    <source>
        <dbReference type="ARBA" id="ARBA00022932"/>
    </source>
</evidence>
<dbReference type="OrthoDB" id="9806424at2"/>
<protein>
    <recommendedName>
        <fullName evidence="3">DNA polymerase I</fullName>
        <ecNumber evidence="2">2.7.7.7</ecNumber>
    </recommendedName>
</protein>